<dbReference type="PANTHER" id="PTHR11092:SF0">
    <property type="entry name" value="EPIMERASE FAMILY PROTEIN SDR39U1"/>
    <property type="match status" value="1"/>
</dbReference>
<dbReference type="SUPFAM" id="SSF51735">
    <property type="entry name" value="NAD(P)-binding Rossmann-fold domains"/>
    <property type="match status" value="1"/>
</dbReference>
<evidence type="ECO:0000259" key="2">
    <source>
        <dbReference type="Pfam" id="PF01370"/>
    </source>
</evidence>
<proteinExistence type="predicted"/>
<comment type="caution">
    <text evidence="3">The sequence shown here is derived from an EMBL/GenBank/DDBJ whole genome shotgun (WGS) entry which is preliminary data.</text>
</comment>
<dbReference type="RefSeq" id="WP_239164906.1">
    <property type="nucleotide sequence ID" value="NZ_BAAATY010000047.1"/>
</dbReference>
<organism evidence="3 4">
    <name type="scientific">Actinoplanes palleronii</name>
    <dbReference type="NCBI Taxonomy" id="113570"/>
    <lineage>
        <taxon>Bacteria</taxon>
        <taxon>Bacillati</taxon>
        <taxon>Actinomycetota</taxon>
        <taxon>Actinomycetes</taxon>
        <taxon>Micromonosporales</taxon>
        <taxon>Micromonosporaceae</taxon>
        <taxon>Actinoplanes</taxon>
    </lineage>
</organism>
<evidence type="ECO:0000313" key="3">
    <source>
        <dbReference type="EMBL" id="GIE72142.1"/>
    </source>
</evidence>
<evidence type="ECO:0000313" key="4">
    <source>
        <dbReference type="Proteomes" id="UP000624709"/>
    </source>
</evidence>
<dbReference type="Gene3D" id="3.40.50.720">
    <property type="entry name" value="NAD(P)-binding Rossmann-like Domain"/>
    <property type="match status" value="1"/>
</dbReference>
<keyword evidence="4" id="KW-1185">Reference proteome</keyword>
<feature type="domain" description="NAD-dependent epimerase/dehydratase" evidence="2">
    <location>
        <begin position="3"/>
        <end position="81"/>
    </location>
</feature>
<dbReference type="InterPro" id="IPR001509">
    <property type="entry name" value="Epimerase_deHydtase"/>
</dbReference>
<feature type="compositionally biased region" description="Basic and acidic residues" evidence="1">
    <location>
        <begin position="163"/>
        <end position="177"/>
    </location>
</feature>
<sequence>MKVVIPGGTGQVGTILDRALTAQGHDVVVLTRSPRGDRQVYWDGKTLGDWAAKLDGSDVVINLAGRSVSCRYTEDNLAAMMTTRCGMPRPSIWPRGAATLHHRSTASKGSQNGGESVAVPVHGCSAGRGSCRCRSVIGNADVVRAEHPGAGARQDGAACGKPARFEDLRRQRERERR</sequence>
<dbReference type="InterPro" id="IPR036291">
    <property type="entry name" value="NAD(P)-bd_dom_sf"/>
</dbReference>
<dbReference type="Pfam" id="PF01370">
    <property type="entry name" value="Epimerase"/>
    <property type="match status" value="1"/>
</dbReference>
<reference evidence="3 4" key="1">
    <citation type="submission" date="2021-01" db="EMBL/GenBank/DDBJ databases">
        <title>Whole genome shotgun sequence of Actinoplanes palleronii NBRC 14916.</title>
        <authorList>
            <person name="Komaki H."/>
            <person name="Tamura T."/>
        </authorList>
    </citation>
    <scope>NUCLEOTIDE SEQUENCE [LARGE SCALE GENOMIC DNA]</scope>
    <source>
        <strain evidence="3 4">NBRC 14916</strain>
    </source>
</reference>
<feature type="region of interest" description="Disordered" evidence="1">
    <location>
        <begin position="148"/>
        <end position="177"/>
    </location>
</feature>
<protein>
    <recommendedName>
        <fullName evidence="2">NAD-dependent epimerase/dehydratase domain-containing protein</fullName>
    </recommendedName>
</protein>
<name>A0ABQ4BN96_9ACTN</name>
<evidence type="ECO:0000256" key="1">
    <source>
        <dbReference type="SAM" id="MobiDB-lite"/>
    </source>
</evidence>
<accession>A0ABQ4BN96</accession>
<dbReference type="EMBL" id="BOMS01000137">
    <property type="protein sequence ID" value="GIE72142.1"/>
    <property type="molecule type" value="Genomic_DNA"/>
</dbReference>
<dbReference type="PANTHER" id="PTHR11092">
    <property type="entry name" value="SUGAR NUCLEOTIDE EPIMERASE RELATED"/>
    <property type="match status" value="1"/>
</dbReference>
<gene>
    <name evidence="3" type="ORF">Apa02nite_082500</name>
</gene>
<dbReference type="Proteomes" id="UP000624709">
    <property type="component" value="Unassembled WGS sequence"/>
</dbReference>